<comment type="similarity">
    <text evidence="1">Belongs to the cyclin family. Cyclin D subfamily.</text>
</comment>
<dbReference type="InterPro" id="IPR013763">
    <property type="entry name" value="Cyclin-like_dom"/>
</dbReference>
<dbReference type="SMART" id="SM00385">
    <property type="entry name" value="CYCLIN"/>
    <property type="match status" value="1"/>
</dbReference>
<protein>
    <submittedName>
        <fullName evidence="8">Uncharacterized protein</fullName>
    </submittedName>
</protein>
<dbReference type="AlphaFoldDB" id="A0AAD8LHF0"/>
<keyword evidence="2" id="KW-0132">Cell division</keyword>
<name>A0AAD8LHF0_TARER</name>
<gene>
    <name evidence="8" type="ORF">QVD17_04831</name>
</gene>
<dbReference type="SUPFAM" id="SSF47954">
    <property type="entry name" value="Cyclin-like"/>
    <property type="match status" value="2"/>
</dbReference>
<organism evidence="8 9">
    <name type="scientific">Tagetes erecta</name>
    <name type="common">African marigold</name>
    <dbReference type="NCBI Taxonomy" id="13708"/>
    <lineage>
        <taxon>Eukaryota</taxon>
        <taxon>Viridiplantae</taxon>
        <taxon>Streptophyta</taxon>
        <taxon>Embryophyta</taxon>
        <taxon>Tracheophyta</taxon>
        <taxon>Spermatophyta</taxon>
        <taxon>Magnoliopsida</taxon>
        <taxon>eudicotyledons</taxon>
        <taxon>Gunneridae</taxon>
        <taxon>Pentapetalae</taxon>
        <taxon>asterids</taxon>
        <taxon>campanulids</taxon>
        <taxon>Asterales</taxon>
        <taxon>Asteraceae</taxon>
        <taxon>Asteroideae</taxon>
        <taxon>Heliantheae alliance</taxon>
        <taxon>Tageteae</taxon>
        <taxon>Tagetes</taxon>
    </lineage>
</organism>
<evidence type="ECO:0000256" key="1">
    <source>
        <dbReference type="ARBA" id="ARBA00009065"/>
    </source>
</evidence>
<accession>A0AAD8LHF0</accession>
<dbReference type="FunFam" id="1.10.472.10:FF:000060">
    <property type="entry name" value="D6-type cyclin"/>
    <property type="match status" value="1"/>
</dbReference>
<dbReference type="Proteomes" id="UP001229421">
    <property type="component" value="Unassembled WGS sequence"/>
</dbReference>
<dbReference type="CDD" id="cd20544">
    <property type="entry name" value="CYCLIN_AtCycD-like_rpt2"/>
    <property type="match status" value="1"/>
</dbReference>
<keyword evidence="9" id="KW-1185">Reference proteome</keyword>
<dbReference type="InterPro" id="IPR004367">
    <property type="entry name" value="Cyclin_C-dom"/>
</dbReference>
<dbReference type="SMART" id="SM01332">
    <property type="entry name" value="Cyclin_C"/>
    <property type="match status" value="1"/>
</dbReference>
<keyword evidence="4" id="KW-0131">Cell cycle</keyword>
<evidence type="ECO:0000256" key="2">
    <source>
        <dbReference type="ARBA" id="ARBA00022618"/>
    </source>
</evidence>
<evidence type="ECO:0000259" key="7">
    <source>
        <dbReference type="SMART" id="SM01332"/>
    </source>
</evidence>
<keyword evidence="3 5" id="KW-0195">Cyclin</keyword>
<dbReference type="Gene3D" id="1.10.472.10">
    <property type="entry name" value="Cyclin-like"/>
    <property type="match status" value="2"/>
</dbReference>
<dbReference type="CDD" id="cd20543">
    <property type="entry name" value="CYCLIN_AtCycD-like_rpt1"/>
    <property type="match status" value="1"/>
</dbReference>
<dbReference type="InterPro" id="IPR006671">
    <property type="entry name" value="Cyclin_N"/>
</dbReference>
<sequence>MKDQNVYPQNPTFAFEDGLFCHEEQTDLDFDFGCGFALLDHETQILSPKDHVLTHFEHDLLWEEDELSALVSKENNSFAQGDLVCDGDLMDLRRESVDWMIRVCRHYGFVAMTTVLAVNYFDRFLLSPSFQRDKPWMNQLAAVACLSLASKVEEIQAPLLMDLQVEGSKFVFESKTIMKMELLVLSSLQWKMNPVTPLSFSDYIMRRLGLITHRQHSELVRRCERIVLAAINDSRSLLYLPSVIAAATMFLVIKEVDPDNAFDYLNRLKDFLEFSKGKVDECSEFIREVSDNLGSCYLISQKRKYPLAPGSPNGVIDAYFSSDNSSDSWAVASSASVSSSPEHPALKKIRAQEQMMKLVPPTRVSVSNGC</sequence>
<feature type="domain" description="Cyclin C-terminal" evidence="7">
    <location>
        <begin position="195"/>
        <end position="324"/>
    </location>
</feature>
<evidence type="ECO:0000256" key="4">
    <source>
        <dbReference type="ARBA" id="ARBA00023306"/>
    </source>
</evidence>
<dbReference type="GO" id="GO:0051301">
    <property type="term" value="P:cell division"/>
    <property type="evidence" value="ECO:0007669"/>
    <property type="project" value="UniProtKB-KW"/>
</dbReference>
<comment type="caution">
    <text evidence="8">The sequence shown here is derived from an EMBL/GenBank/DDBJ whole genome shotgun (WGS) entry which is preliminary data.</text>
</comment>
<reference evidence="8" key="1">
    <citation type="journal article" date="2023" name="bioRxiv">
        <title>Improved chromosome-level genome assembly for marigold (Tagetes erecta).</title>
        <authorList>
            <person name="Jiang F."/>
            <person name="Yuan L."/>
            <person name="Wang S."/>
            <person name="Wang H."/>
            <person name="Xu D."/>
            <person name="Wang A."/>
            <person name="Fan W."/>
        </authorList>
    </citation>
    <scope>NUCLEOTIDE SEQUENCE</scope>
    <source>
        <strain evidence="8">WSJ</strain>
        <tissue evidence="8">Leaf</tissue>
    </source>
</reference>
<evidence type="ECO:0000256" key="5">
    <source>
        <dbReference type="RuleBase" id="RU000383"/>
    </source>
</evidence>
<dbReference type="PANTHER" id="PTHR10177">
    <property type="entry name" value="CYCLINS"/>
    <property type="match status" value="1"/>
</dbReference>
<dbReference type="InterPro" id="IPR039361">
    <property type="entry name" value="Cyclin"/>
</dbReference>
<dbReference type="Pfam" id="PF00134">
    <property type="entry name" value="Cyclin_N"/>
    <property type="match status" value="1"/>
</dbReference>
<proteinExistence type="inferred from homology"/>
<dbReference type="EMBL" id="JAUHHV010000001">
    <property type="protein sequence ID" value="KAK1439016.1"/>
    <property type="molecule type" value="Genomic_DNA"/>
</dbReference>
<evidence type="ECO:0000256" key="3">
    <source>
        <dbReference type="ARBA" id="ARBA00023127"/>
    </source>
</evidence>
<evidence type="ECO:0000313" key="9">
    <source>
        <dbReference type="Proteomes" id="UP001229421"/>
    </source>
</evidence>
<feature type="domain" description="Cyclin-like" evidence="6">
    <location>
        <begin position="98"/>
        <end position="186"/>
    </location>
</feature>
<evidence type="ECO:0000259" key="6">
    <source>
        <dbReference type="SMART" id="SM00385"/>
    </source>
</evidence>
<evidence type="ECO:0000313" key="8">
    <source>
        <dbReference type="EMBL" id="KAK1439016.1"/>
    </source>
</evidence>
<dbReference type="Pfam" id="PF02984">
    <property type="entry name" value="Cyclin_C"/>
    <property type="match status" value="1"/>
</dbReference>
<dbReference type="InterPro" id="IPR036915">
    <property type="entry name" value="Cyclin-like_sf"/>
</dbReference>